<dbReference type="GO" id="GO:0003676">
    <property type="term" value="F:nucleic acid binding"/>
    <property type="evidence" value="ECO:0007669"/>
    <property type="project" value="InterPro"/>
</dbReference>
<evidence type="ECO:0000313" key="1">
    <source>
        <dbReference type="EMBL" id="GFS69967.1"/>
    </source>
</evidence>
<dbReference type="OrthoDB" id="6432186at2759"/>
<sequence length="180" mass="20667">MLFIDHHPLIYDSHQNSNKASPLQLRHLDFVLHFTSDIHYISGKDNVIADTISRIEEIQVPETLDFVKIVQEQTNDDVLKKLISSNTNLQYEKFLESNGNALVYNPACNGFVERWHRTMKTAITCHSNMPNTQWTRELPTVLLGLRSIYSEEFKGTPAKCIYGTNIRLPGDFLQTFPNST</sequence>
<reference evidence="1" key="1">
    <citation type="submission" date="2020-08" db="EMBL/GenBank/DDBJ databases">
        <title>Multicomponent nature underlies the extraordinary mechanical properties of spider dragline silk.</title>
        <authorList>
            <person name="Kono N."/>
            <person name="Nakamura H."/>
            <person name="Mori M."/>
            <person name="Yoshida Y."/>
            <person name="Ohtoshi R."/>
            <person name="Malay A.D."/>
            <person name="Moran D.A.P."/>
            <person name="Tomita M."/>
            <person name="Numata K."/>
            <person name="Arakawa K."/>
        </authorList>
    </citation>
    <scope>NUCLEOTIDE SEQUENCE</scope>
</reference>
<dbReference type="Gene3D" id="3.30.420.10">
    <property type="entry name" value="Ribonuclease H-like superfamily/Ribonuclease H"/>
    <property type="match status" value="1"/>
</dbReference>
<dbReference type="EMBL" id="BMAW01095364">
    <property type="protein sequence ID" value="GFS69967.1"/>
    <property type="molecule type" value="Genomic_DNA"/>
</dbReference>
<comment type="caution">
    <text evidence="1">The sequence shown here is derived from an EMBL/GenBank/DDBJ whole genome shotgun (WGS) entry which is preliminary data.</text>
</comment>
<keyword evidence="2" id="KW-1185">Reference proteome</keyword>
<dbReference type="InterPro" id="IPR012337">
    <property type="entry name" value="RNaseH-like_sf"/>
</dbReference>
<gene>
    <name evidence="1" type="primary">pol_3399</name>
    <name evidence="1" type="ORF">NPIL_134501</name>
</gene>
<protein>
    <submittedName>
        <fullName evidence="1">Retrovirus-related Pol polyprotein from transposon 17.6</fullName>
    </submittedName>
</protein>
<dbReference type="Proteomes" id="UP000887013">
    <property type="component" value="Unassembled WGS sequence"/>
</dbReference>
<proteinExistence type="predicted"/>
<dbReference type="PANTHER" id="PTHR38681:SF1">
    <property type="entry name" value="RETROVIRUS-RELATED POL POLYPROTEIN FROM TRANSPOSON 412-LIKE PROTEIN"/>
    <property type="match status" value="1"/>
</dbReference>
<dbReference type="InterPro" id="IPR036397">
    <property type="entry name" value="RNaseH_sf"/>
</dbReference>
<dbReference type="PANTHER" id="PTHR38681">
    <property type="entry name" value="RETROVIRUS-RELATED POL POLYPROTEIN FROM TRANSPOSON 412-LIKE PROTEIN-RELATED"/>
    <property type="match status" value="1"/>
</dbReference>
<accession>A0A8X6MNT6</accession>
<dbReference type="SUPFAM" id="SSF53098">
    <property type="entry name" value="Ribonuclease H-like"/>
    <property type="match status" value="1"/>
</dbReference>
<evidence type="ECO:0000313" key="2">
    <source>
        <dbReference type="Proteomes" id="UP000887013"/>
    </source>
</evidence>
<organism evidence="1 2">
    <name type="scientific">Nephila pilipes</name>
    <name type="common">Giant wood spider</name>
    <name type="synonym">Nephila maculata</name>
    <dbReference type="NCBI Taxonomy" id="299642"/>
    <lineage>
        <taxon>Eukaryota</taxon>
        <taxon>Metazoa</taxon>
        <taxon>Ecdysozoa</taxon>
        <taxon>Arthropoda</taxon>
        <taxon>Chelicerata</taxon>
        <taxon>Arachnida</taxon>
        <taxon>Araneae</taxon>
        <taxon>Araneomorphae</taxon>
        <taxon>Entelegynae</taxon>
        <taxon>Araneoidea</taxon>
        <taxon>Nephilidae</taxon>
        <taxon>Nephila</taxon>
    </lineage>
</organism>
<dbReference type="AlphaFoldDB" id="A0A8X6MNT6"/>
<name>A0A8X6MNT6_NEPPI</name>